<reference evidence="1" key="1">
    <citation type="submission" date="2019-04" db="EMBL/GenBank/DDBJ databases">
        <title>Sequencing of skin fungus with MAO and IRED activity.</title>
        <authorList>
            <person name="Marsaioli A.J."/>
            <person name="Bonatto J.M.C."/>
            <person name="Reis Junior O."/>
        </authorList>
    </citation>
    <scope>NUCLEOTIDE SEQUENCE</scope>
    <source>
        <strain evidence="1">30M1</strain>
    </source>
</reference>
<accession>A0A9P4W7G8</accession>
<dbReference type="EMBL" id="SWKU01000037">
    <property type="protein sequence ID" value="KAF2994782.1"/>
    <property type="molecule type" value="Genomic_DNA"/>
</dbReference>
<organism evidence="1 2">
    <name type="scientific">Curvularia kusanoi</name>
    <name type="common">Cochliobolus kusanoi</name>
    <dbReference type="NCBI Taxonomy" id="90978"/>
    <lineage>
        <taxon>Eukaryota</taxon>
        <taxon>Fungi</taxon>
        <taxon>Dikarya</taxon>
        <taxon>Ascomycota</taxon>
        <taxon>Pezizomycotina</taxon>
        <taxon>Dothideomycetes</taxon>
        <taxon>Pleosporomycetidae</taxon>
        <taxon>Pleosporales</taxon>
        <taxon>Pleosporineae</taxon>
        <taxon>Pleosporaceae</taxon>
        <taxon>Curvularia</taxon>
    </lineage>
</organism>
<dbReference type="AlphaFoldDB" id="A0A9P4W7G8"/>
<dbReference type="OrthoDB" id="10604630at2759"/>
<name>A0A9P4W7G8_CURKU</name>
<protein>
    <submittedName>
        <fullName evidence="1">Uncharacterized protein</fullName>
    </submittedName>
</protein>
<evidence type="ECO:0000313" key="2">
    <source>
        <dbReference type="Proteomes" id="UP000801428"/>
    </source>
</evidence>
<evidence type="ECO:0000313" key="1">
    <source>
        <dbReference type="EMBL" id="KAF2994782.1"/>
    </source>
</evidence>
<proteinExistence type="predicted"/>
<keyword evidence="2" id="KW-1185">Reference proteome</keyword>
<gene>
    <name evidence="1" type="ORF">E8E13_000151</name>
</gene>
<comment type="caution">
    <text evidence="1">The sequence shown here is derived from an EMBL/GenBank/DDBJ whole genome shotgun (WGS) entry which is preliminary data.</text>
</comment>
<dbReference type="Proteomes" id="UP000801428">
    <property type="component" value="Unassembled WGS sequence"/>
</dbReference>
<sequence>MRVPIEIIAEIIDYVDLDGDLGDTLQLRLVSHLFNQETLKALLHSEEIPPRVVQHLLQMNGVDVQPQIIHHRLVQCRKVHAPSGIDGEEIRRTCFLGGRGPRAFSEWEMISSLPPNLIRPFLIRRMQRGLGDPCLLSVFMDRSIVLIAEHNDETNQQNRQELLQEKAASFDTELLDERFCENFLNSLFDQSGLDYWLPLYDAAHLTVYPRPEDNLRLFHIFRLSHIASQIRDLKGGEILHCPIGDLLAHHPTTPEYARLFAIDCFNVIINSNNDLLYNELLVSNTGKLLNTLSVPERIWCAAKQAKWKLCKDLIDRALGEFRWTFTEDAIRRPIAIEKIVRALVQAGEQTHSGRVSIQELLECEDIKQVQAWAESFNL</sequence>